<evidence type="ECO:0000256" key="5">
    <source>
        <dbReference type="ARBA" id="ARBA00023014"/>
    </source>
</evidence>
<dbReference type="InterPro" id="IPR019591">
    <property type="entry name" value="Mrp/NBP35_ATP-bd"/>
</dbReference>
<proteinExistence type="inferred from homology"/>
<evidence type="ECO:0000256" key="2">
    <source>
        <dbReference type="ARBA" id="ARBA00022741"/>
    </source>
</evidence>
<comment type="caution">
    <text evidence="9">The sequence shown here is derived from an EMBL/GenBank/DDBJ whole genome shotgun (WGS) entry which is preliminary data.</text>
</comment>
<dbReference type="Proteomes" id="UP001485043">
    <property type="component" value="Unassembled WGS sequence"/>
</dbReference>
<evidence type="ECO:0000313" key="9">
    <source>
        <dbReference type="EMBL" id="KAK9862485.1"/>
    </source>
</evidence>
<dbReference type="SUPFAM" id="SSF52540">
    <property type="entry name" value="P-loop containing nucleoside triphosphate hydrolases"/>
    <property type="match status" value="1"/>
</dbReference>
<dbReference type="PANTHER" id="PTHR42961:SF2">
    <property type="entry name" value="IRON-SULFUR PROTEIN NUBPL"/>
    <property type="match status" value="1"/>
</dbReference>
<dbReference type="GO" id="GO:0051539">
    <property type="term" value="F:4 iron, 4 sulfur cluster binding"/>
    <property type="evidence" value="ECO:0007669"/>
    <property type="project" value="TreeGrafter"/>
</dbReference>
<dbReference type="InterPro" id="IPR034904">
    <property type="entry name" value="FSCA_dom_sf"/>
</dbReference>
<organism evidence="9 10">
    <name type="scientific">Apatococcus fuscideae</name>
    <dbReference type="NCBI Taxonomy" id="2026836"/>
    <lineage>
        <taxon>Eukaryota</taxon>
        <taxon>Viridiplantae</taxon>
        <taxon>Chlorophyta</taxon>
        <taxon>core chlorophytes</taxon>
        <taxon>Trebouxiophyceae</taxon>
        <taxon>Chlorellales</taxon>
        <taxon>Chlorellaceae</taxon>
        <taxon>Apatococcus</taxon>
    </lineage>
</organism>
<feature type="domain" description="MIP18 family-like" evidence="8">
    <location>
        <begin position="92"/>
        <end position="164"/>
    </location>
</feature>
<dbReference type="CDD" id="cd02037">
    <property type="entry name" value="Mrp_NBP35"/>
    <property type="match status" value="1"/>
</dbReference>
<evidence type="ECO:0000256" key="7">
    <source>
        <dbReference type="SAM" id="MobiDB-lite"/>
    </source>
</evidence>
<protein>
    <recommendedName>
        <fullName evidence="8">MIP18 family-like domain-containing protein</fullName>
    </recommendedName>
</protein>
<dbReference type="InterPro" id="IPR044304">
    <property type="entry name" value="NUBPL-like"/>
</dbReference>
<dbReference type="GO" id="GO:0016226">
    <property type="term" value="P:iron-sulfur cluster assembly"/>
    <property type="evidence" value="ECO:0007669"/>
    <property type="project" value="InterPro"/>
</dbReference>
<keyword evidence="10" id="KW-1185">Reference proteome</keyword>
<name>A0AAW1SZI6_9CHLO</name>
<dbReference type="AlphaFoldDB" id="A0AAW1SZI6"/>
<evidence type="ECO:0000256" key="1">
    <source>
        <dbReference type="ARBA" id="ARBA00022723"/>
    </source>
</evidence>
<dbReference type="FunFam" id="3.30.300.130:FF:000008">
    <property type="entry name" value="Fe-S cluster assembly factor HCF101, chloroplastic"/>
    <property type="match status" value="1"/>
</dbReference>
<feature type="region of interest" description="Disordered" evidence="7">
    <location>
        <begin position="1"/>
        <end position="26"/>
    </location>
</feature>
<comment type="similarity">
    <text evidence="6">Belongs to the Mrp/NBP35 ATP-binding proteins family.</text>
</comment>
<dbReference type="InterPro" id="IPR002744">
    <property type="entry name" value="MIP18-like"/>
</dbReference>
<evidence type="ECO:0000259" key="8">
    <source>
        <dbReference type="Pfam" id="PF01883"/>
    </source>
</evidence>
<sequence>MGALHISSAAPKQSGACSAASGPREGRFLERPSRKQLRRLQLVLEHGEQRWCQGSARLPHQPRICCGRRQLQCCQASPSVPEAQVDSLALESDILTALRRIIDPDLGKDVVDCGFVRDLRIDHESGGVDFTLRLTTPACPIKEDFRQKAEEYVGEIEWVRRVGVKMDADPPQPLTPDDGRSQGLSKVAHIIAVSSCKGGVGKSTTAVNLAYTLAQMGAKVGIFDADVYGPSLPTMVSPELRVLKMNPETRTIEPLVYEGVKAVSFGFAGQGSAIMRGPMVSGVVQQLLTTTEWDRGLLSCRDRNDPQKLAFLDVAKGIRMFARLAVPCVAVVENMAYFDGDGKRYYPFGKGSGERIVRDFGLPTSAASRSKQICQLPGMEAGP</sequence>
<dbReference type="Pfam" id="PF01883">
    <property type="entry name" value="FeS_assembly_P"/>
    <property type="match status" value="1"/>
</dbReference>
<dbReference type="EMBL" id="JALJOV010000600">
    <property type="protein sequence ID" value="KAK9862485.1"/>
    <property type="molecule type" value="Genomic_DNA"/>
</dbReference>
<dbReference type="SUPFAM" id="SSF117916">
    <property type="entry name" value="Fe-S cluster assembly (FSCA) domain-like"/>
    <property type="match status" value="1"/>
</dbReference>
<reference evidence="9 10" key="1">
    <citation type="journal article" date="2024" name="Nat. Commun.">
        <title>Phylogenomics reveals the evolutionary origins of lichenization in chlorophyte algae.</title>
        <authorList>
            <person name="Puginier C."/>
            <person name="Libourel C."/>
            <person name="Otte J."/>
            <person name="Skaloud P."/>
            <person name="Haon M."/>
            <person name="Grisel S."/>
            <person name="Petersen M."/>
            <person name="Berrin J.G."/>
            <person name="Delaux P.M."/>
            <person name="Dal Grande F."/>
            <person name="Keller J."/>
        </authorList>
    </citation>
    <scope>NUCLEOTIDE SEQUENCE [LARGE SCALE GENOMIC DNA]</scope>
    <source>
        <strain evidence="9 10">SAG 2523</strain>
    </source>
</reference>
<keyword evidence="2" id="KW-0547">Nucleotide-binding</keyword>
<dbReference type="Gene3D" id="3.30.300.130">
    <property type="entry name" value="Fe-S cluster assembly (FSCA)"/>
    <property type="match status" value="1"/>
</dbReference>
<keyword evidence="5" id="KW-0411">Iron-sulfur</keyword>
<accession>A0AAW1SZI6</accession>
<evidence type="ECO:0000256" key="4">
    <source>
        <dbReference type="ARBA" id="ARBA00023004"/>
    </source>
</evidence>
<evidence type="ECO:0000313" key="10">
    <source>
        <dbReference type="Proteomes" id="UP001485043"/>
    </source>
</evidence>
<dbReference type="GO" id="GO:0046872">
    <property type="term" value="F:metal ion binding"/>
    <property type="evidence" value="ECO:0007669"/>
    <property type="project" value="UniProtKB-KW"/>
</dbReference>
<gene>
    <name evidence="9" type="ORF">WJX84_007765</name>
</gene>
<dbReference type="GO" id="GO:0005524">
    <property type="term" value="F:ATP binding"/>
    <property type="evidence" value="ECO:0007669"/>
    <property type="project" value="UniProtKB-KW"/>
</dbReference>
<evidence type="ECO:0000256" key="6">
    <source>
        <dbReference type="ARBA" id="ARBA00024036"/>
    </source>
</evidence>
<keyword evidence="1" id="KW-0479">Metal-binding</keyword>
<dbReference type="InterPro" id="IPR027417">
    <property type="entry name" value="P-loop_NTPase"/>
</dbReference>
<dbReference type="Pfam" id="PF10609">
    <property type="entry name" value="ParA"/>
    <property type="match status" value="2"/>
</dbReference>
<dbReference type="InterPro" id="IPR033756">
    <property type="entry name" value="YlxH/NBP35"/>
</dbReference>
<keyword evidence="3" id="KW-0067">ATP-binding</keyword>
<dbReference type="PANTHER" id="PTHR42961">
    <property type="entry name" value="IRON-SULFUR PROTEIN NUBPL"/>
    <property type="match status" value="1"/>
</dbReference>
<dbReference type="GO" id="GO:0009570">
    <property type="term" value="C:chloroplast stroma"/>
    <property type="evidence" value="ECO:0007669"/>
    <property type="project" value="TreeGrafter"/>
</dbReference>
<dbReference type="Gene3D" id="3.40.50.300">
    <property type="entry name" value="P-loop containing nucleotide triphosphate hydrolases"/>
    <property type="match status" value="1"/>
</dbReference>
<dbReference type="GO" id="GO:0140663">
    <property type="term" value="F:ATP-dependent FeS chaperone activity"/>
    <property type="evidence" value="ECO:0007669"/>
    <property type="project" value="InterPro"/>
</dbReference>
<keyword evidence="4" id="KW-0408">Iron</keyword>
<evidence type="ECO:0000256" key="3">
    <source>
        <dbReference type="ARBA" id="ARBA00022840"/>
    </source>
</evidence>